<dbReference type="PANTHER" id="PTHR16121:SF0">
    <property type="entry name" value="CAP-SPECIFIC MRNA (NUCLEOSIDE-2'-O-)-METHYLTRANSFERASE 1"/>
    <property type="match status" value="1"/>
</dbReference>
<dbReference type="Pfam" id="PF01728">
    <property type="entry name" value="FtsJ"/>
    <property type="match status" value="1"/>
</dbReference>
<feature type="domain" description="RrmJ-type SAM-dependent 2'-O-MTase" evidence="5">
    <location>
        <begin position="937"/>
        <end position="1163"/>
    </location>
</feature>
<dbReference type="GO" id="GO:0008270">
    <property type="term" value="F:zinc ion binding"/>
    <property type="evidence" value="ECO:0007669"/>
    <property type="project" value="InterPro"/>
</dbReference>
<evidence type="ECO:0000259" key="4">
    <source>
        <dbReference type="PROSITE" id="PS50174"/>
    </source>
</evidence>
<dbReference type="PANTHER" id="PTHR16121">
    <property type="entry name" value="CAP-SPECIFIC MRNA (NUCLEOSIDE-2'-O-)-METHYLTRANSFERASE 1-RELATED"/>
    <property type="match status" value="1"/>
</dbReference>
<keyword evidence="1" id="KW-0507">mRNA processing</keyword>
<protein>
    <recommendedName>
        <fullName evidence="1">Cap-specific mRNA (nucleoside-2'-O-)-methyltransferase 1</fullName>
        <ecNumber evidence="1">2.1.1.57</ecNumber>
    </recommendedName>
    <alternativeName>
        <fullName evidence="1">Cap1 2'O-ribose methyltransferase 1</fullName>
    </alternativeName>
</protein>
<dbReference type="InterPro" id="IPR025816">
    <property type="entry name" value="RrmJ-type_MeTrfase"/>
</dbReference>
<dbReference type="InterPro" id="IPR045357">
    <property type="entry name" value="Aminopeptidase_N-like_N"/>
</dbReference>
<dbReference type="Gene3D" id="1.10.390.10">
    <property type="entry name" value="Neutral Protease Domain 2"/>
    <property type="match status" value="1"/>
</dbReference>
<dbReference type="GO" id="GO:0032259">
    <property type="term" value="P:methylation"/>
    <property type="evidence" value="ECO:0007669"/>
    <property type="project" value="UniProtKB-KW"/>
</dbReference>
<dbReference type="InterPro" id="IPR027268">
    <property type="entry name" value="Peptidase_M4/M1_CTD_sf"/>
</dbReference>
<dbReference type="GO" id="GO:0008237">
    <property type="term" value="F:metallopeptidase activity"/>
    <property type="evidence" value="ECO:0007669"/>
    <property type="project" value="InterPro"/>
</dbReference>
<dbReference type="SUPFAM" id="SSF55486">
    <property type="entry name" value="Metalloproteases ('zincins'), catalytic domain"/>
    <property type="match status" value="1"/>
</dbReference>
<dbReference type="GO" id="GO:0016556">
    <property type="term" value="P:mRNA modification"/>
    <property type="evidence" value="ECO:0007669"/>
    <property type="project" value="UniProtKB-UniRule"/>
</dbReference>
<name>A0A9P1IAX2_9PELO</name>
<dbReference type="InterPro" id="IPR029063">
    <property type="entry name" value="SAM-dependent_MTases_sf"/>
</dbReference>
<gene>
    <name evidence="6" type="ORF">CAMP_LOCUS5199</name>
</gene>
<keyword evidence="1" id="KW-0489">Methyltransferase</keyword>
<dbReference type="InterPro" id="IPR042097">
    <property type="entry name" value="Aminopeptidase_N-like_N_sf"/>
</dbReference>
<dbReference type="InterPro" id="IPR002877">
    <property type="entry name" value="RNA_MeTrfase_FtsJ_dom"/>
</dbReference>
<dbReference type="Pfam" id="PF17900">
    <property type="entry name" value="Peptidase_M1_N"/>
    <property type="match status" value="1"/>
</dbReference>
<reference evidence="6" key="1">
    <citation type="submission" date="2022-11" db="EMBL/GenBank/DDBJ databases">
        <authorList>
            <person name="Kikuchi T."/>
        </authorList>
    </citation>
    <scope>NUCLEOTIDE SEQUENCE</scope>
    <source>
        <strain evidence="6">PS1010</strain>
    </source>
</reference>
<feature type="domain" description="G-patch" evidence="4">
    <location>
        <begin position="786"/>
        <end position="832"/>
    </location>
</feature>
<dbReference type="Gene3D" id="3.40.50.12760">
    <property type="match status" value="1"/>
</dbReference>
<keyword evidence="1" id="KW-0949">S-adenosyl-L-methionine</keyword>
<dbReference type="PROSITE" id="PS50174">
    <property type="entry name" value="G_PATCH"/>
    <property type="match status" value="1"/>
</dbReference>
<keyword evidence="3" id="KW-0732">Signal</keyword>
<evidence type="ECO:0000256" key="2">
    <source>
        <dbReference type="SAM" id="MobiDB-lite"/>
    </source>
</evidence>
<feature type="region of interest" description="Disordered" evidence="2">
    <location>
        <begin position="760"/>
        <end position="788"/>
    </location>
</feature>
<dbReference type="OrthoDB" id="8182982at2759"/>
<keyword evidence="1" id="KW-0506">mRNA capping</keyword>
<feature type="signal peptide" evidence="3">
    <location>
        <begin position="1"/>
        <end position="20"/>
    </location>
</feature>
<comment type="function">
    <text evidence="1">S-adenosyl-L-methionine-dependent methyltransferase that mediates RNA cap1 2'-O-ribose methylation to the 5'-cap structure of RNAs. Methylates the ribose of the first nucleotide of a m(7)GpppG-capped mRNA to produce m(7)GpppNmp (cap1).</text>
</comment>
<keyword evidence="1" id="KW-0539">Nucleus</keyword>
<dbReference type="GO" id="GO:0004483">
    <property type="term" value="F:methyltransferase cap1 activity"/>
    <property type="evidence" value="ECO:0007669"/>
    <property type="project" value="UniProtKB-UniRule"/>
</dbReference>
<proteinExistence type="predicted"/>
<dbReference type="Proteomes" id="UP001152747">
    <property type="component" value="Unassembled WGS sequence"/>
</dbReference>
<dbReference type="InterPro" id="IPR014782">
    <property type="entry name" value="Peptidase_M1_dom"/>
</dbReference>
<organism evidence="6 7">
    <name type="scientific">Caenorhabditis angaria</name>
    <dbReference type="NCBI Taxonomy" id="860376"/>
    <lineage>
        <taxon>Eukaryota</taxon>
        <taxon>Metazoa</taxon>
        <taxon>Ecdysozoa</taxon>
        <taxon>Nematoda</taxon>
        <taxon>Chromadorea</taxon>
        <taxon>Rhabditida</taxon>
        <taxon>Rhabditina</taxon>
        <taxon>Rhabditomorpha</taxon>
        <taxon>Rhabditoidea</taxon>
        <taxon>Rhabditidae</taxon>
        <taxon>Peloderinae</taxon>
        <taxon>Caenorhabditis</taxon>
    </lineage>
</organism>
<evidence type="ECO:0000256" key="1">
    <source>
        <dbReference type="RuleBase" id="RU368012"/>
    </source>
</evidence>
<dbReference type="SUPFAM" id="SSF53335">
    <property type="entry name" value="S-adenosyl-L-methionine-dependent methyltransferases"/>
    <property type="match status" value="1"/>
</dbReference>
<dbReference type="GO" id="GO:0005634">
    <property type="term" value="C:nucleus"/>
    <property type="evidence" value="ECO:0007669"/>
    <property type="project" value="UniProtKB-SubCell"/>
</dbReference>
<comment type="subcellular location">
    <subcellularLocation>
        <location evidence="1">Nucleus</location>
    </subcellularLocation>
</comment>
<evidence type="ECO:0000259" key="5">
    <source>
        <dbReference type="PROSITE" id="PS51613"/>
    </source>
</evidence>
<comment type="caution">
    <text evidence="6">The sequence shown here is derived from an EMBL/GenBank/DDBJ whole genome shotgun (WGS) entry which is preliminary data.</text>
</comment>
<comment type="catalytic activity">
    <reaction evidence="1">
        <text>a 5'-end (N(7)-methyl 5'-triphosphoguanosine)-ribonucleoside in mRNA + S-adenosyl-L-methionine = a 5'-end (N(7)-methyl 5'-triphosphoguanosine)-(2'-O-methyl-ribonucleoside) in mRNA + S-adenosyl-L-homocysteine + H(+)</text>
        <dbReference type="Rhea" id="RHEA:67020"/>
        <dbReference type="Rhea" id="RHEA-COMP:17167"/>
        <dbReference type="Rhea" id="RHEA-COMP:17168"/>
        <dbReference type="ChEBI" id="CHEBI:15378"/>
        <dbReference type="ChEBI" id="CHEBI:57856"/>
        <dbReference type="ChEBI" id="CHEBI:59789"/>
        <dbReference type="ChEBI" id="CHEBI:156461"/>
        <dbReference type="ChEBI" id="CHEBI:167609"/>
        <dbReference type="EC" id="2.1.1.57"/>
    </reaction>
</comment>
<evidence type="ECO:0000313" key="7">
    <source>
        <dbReference type="Proteomes" id="UP001152747"/>
    </source>
</evidence>
<dbReference type="FunFam" id="3.40.50.12760:FF:000004">
    <property type="entry name" value="FtsJ-like methyltransferase"/>
    <property type="match status" value="1"/>
</dbReference>
<dbReference type="GO" id="GO:0005737">
    <property type="term" value="C:cytoplasm"/>
    <property type="evidence" value="ECO:0007669"/>
    <property type="project" value="TreeGrafter"/>
</dbReference>
<feature type="chain" id="PRO_5040266394" description="Cap-specific mRNA (nucleoside-2'-O-)-methyltransferase 1" evidence="3">
    <location>
        <begin position="21"/>
        <end position="1605"/>
    </location>
</feature>
<dbReference type="Gene3D" id="2.60.40.1730">
    <property type="entry name" value="tricorn interacting facor f3 domain"/>
    <property type="match status" value="1"/>
</dbReference>
<dbReference type="Pfam" id="PF01585">
    <property type="entry name" value="G-patch"/>
    <property type="match status" value="1"/>
</dbReference>
<dbReference type="EMBL" id="CANHGI010000002">
    <property type="protein sequence ID" value="CAI5442562.1"/>
    <property type="molecule type" value="Genomic_DNA"/>
</dbReference>
<dbReference type="SUPFAM" id="SSF63737">
    <property type="entry name" value="Leukotriene A4 hydrolase N-terminal domain"/>
    <property type="match status" value="1"/>
</dbReference>
<feature type="compositionally biased region" description="Acidic residues" evidence="2">
    <location>
        <begin position="767"/>
        <end position="778"/>
    </location>
</feature>
<accession>A0A9P1IAX2</accession>
<dbReference type="SMART" id="SM00443">
    <property type="entry name" value="G_patch"/>
    <property type="match status" value="1"/>
</dbReference>
<evidence type="ECO:0000313" key="6">
    <source>
        <dbReference type="EMBL" id="CAI5442562.1"/>
    </source>
</evidence>
<dbReference type="InterPro" id="IPR000467">
    <property type="entry name" value="G_patch_dom"/>
</dbReference>
<dbReference type="PROSITE" id="PS51613">
    <property type="entry name" value="SAM_MT_RRMJ"/>
    <property type="match status" value="1"/>
</dbReference>
<dbReference type="GO" id="GO:0003676">
    <property type="term" value="F:nucleic acid binding"/>
    <property type="evidence" value="ECO:0007669"/>
    <property type="project" value="UniProtKB-UniRule"/>
</dbReference>
<evidence type="ECO:0000256" key="3">
    <source>
        <dbReference type="SAM" id="SignalP"/>
    </source>
</evidence>
<dbReference type="EC" id="2.1.1.57" evidence="1"/>
<dbReference type="InterPro" id="IPR050851">
    <property type="entry name" value="mRNA_Cap_2O-Ribose_MeTrfase"/>
</dbReference>
<keyword evidence="7" id="KW-1185">Reference proteome</keyword>
<sequence>MKVFLVLVLTLFCKSSFSSSDNFLRNFLTKNLTEFAEEEAEPPILLPISYDLQLQLPLSEVAEPEVPLFTARCVIQFDLTTQIGPESAFLSDSTSNRAKLKFDIIMLDHFENVSLVFDGNELEIFNVLLTDDSMELSVDQPVLFSGRYTLTIHRYKGLIGAAIYYRDAGEHAVFGSQLFPNRAPAVFPTFLGATQKSTFSISIIHPKGSQAITSSSPEGLPQNVDTNWQMTTFATTPKIVPGMLCFALLPDEYAKIDSSYTGIPMTIHYNKYRIQASQAKHILQTATQVLAILKDMFSSILPVAKIDLITMNEAAASACFSTIIISEARLLSADYANQVNYLAQYLAKQWIGGLVAVSQGEDMCLQEDLVVFVAAKIVRRMTNDEYFKLAQLAKIMLVENIFEAGESLILEDYPTETEISEKCGLKGVQMLESIESLIGEKTMLSKINELIYNSPKGSFDSHTFYEILNEKVDGDIYVSQLLHFWREHGGLPYMDIDRLGNSIKILQHEGNVTVKNAQNTWERIPLWPLPMQFTEFRLPIQIMLSHAVHLNPVREGHIFANLGFQHFYRVNYDIDTWREIKSILMVNATSYTPRERFQLVSDFCYFYEKRILPEPAASVLRNEFVQLVRLRSEAFPICDASIYQCIAAHEHIRPKHLDKNTAILLRKRIFDSFSNSSEMDCRSGSAHDSLNDLCVKIYEPAQTNASVSSRILGFVIYWSSSTGYFEKEMAEDDRIARLKRIRNQDQLQEFQEENELIKSAKRTREQWDEDEEEEEEFEQPQNSGQTMSKAEAMMAKMGYKQGTGLGKNKQGISEPVALSTQRGRTGLGNTAGKAVARDFNEVWDDAEEQKTVEEHVRWFSQCDDEKRREICELIRDSDDFMVIREKKLKIEDEIEFCNQDILLEMLDAKNVFDLMSDKDLREARTRANPYETIGSAFFQNRAAMKTANMDKIYDWIFSQENTNTFLQKNPLTNTDAINTDRNQDIFYFADVCAGPGGFSEYMLWRKGFYNAKGFGFTLAGKDDFKLNKFRASTACYFEPFYGKHRDGNVMNPENIDSLEEFVMKGTNNVGVHLMMADGGFSVEGKENIQEILSKRLYLCQLLVSLCIVREGGNFFCKLFDIFTPFSVALIYLMRICYEEISLHKPHTSRPANSERYITCKGLRKEYSDVVRDYLKRVNRKMEGMKNQDVLDIEEILPMEYLKEDQAFFDNIVEHNHVLARRQTMYLRKYQSFAKNQGQFDKDQGNLKEECLKYWMVPNRARPKEREDYRSSLNPLEVVGQFTDVFYTNRDFSTRPIAFTSNILNADVPGEFPYGTYRFVRLASSNPTILVSTGNNKFLINSRGEFENLDWFTVRIPEKTILLVERVKESKIDDRRKIQQSSSADVIRIIDAAVLHGDNVSKLIYEERMKAAEKFCESLKLVNRTIRKGWGRMESWQKTDILVTAQHFAVEQLDEIKSNFEIITGRGEIYPIFTENNHSFICEGLRFNRILSQEWKAGWSKSQQEMYAFNKHRGSKIPSEWVKNDCHSSFWDTAIIKEKHADEYRSKLDGFCQVPACIWSWKNMNDEYGPKIILESENEYKGRPTISSIMQIIEKIDLQCGKHKSF</sequence>
<dbReference type="Pfam" id="PF01433">
    <property type="entry name" value="Peptidase_M1"/>
    <property type="match status" value="1"/>
</dbReference>
<keyword evidence="1" id="KW-0808">Transferase</keyword>
<dbReference type="GO" id="GO:0006370">
    <property type="term" value="P:7-methylguanosine mRNA capping"/>
    <property type="evidence" value="ECO:0007669"/>
    <property type="project" value="UniProtKB-UniRule"/>
</dbReference>